<proteinExistence type="predicted"/>
<sequence length="273" mass="30181">MIPVYWLANVSAALVQFSPGNLPTRLPLAPGNPAPHPPSVPILKEPMQALIDSGVEESYIYAQVAEQAGIPSKLLEKPWNALAVDGRILARVTHCTLPLTLVMSATHNPHVDCAQGKILNWSLLEMLLPTGEAPVKPNSPAEPVDLPGVPTIYHELKEMISSSTPRPCLIIRLTSAKFCKDSWKSLFVKKEKCEFRASQVSFHPAFILKWGQVYVDPEKVKAVTEWSTLTSIAPFLGFTNFYLQFIWNYSQEAAPLTALTSPSRPLVWSEEAK</sequence>
<gene>
    <name evidence="1" type="ORF">L3Q82_026904</name>
</gene>
<evidence type="ECO:0000313" key="1">
    <source>
        <dbReference type="EMBL" id="KAI3368086.1"/>
    </source>
</evidence>
<comment type="caution">
    <text evidence="1">The sequence shown here is derived from an EMBL/GenBank/DDBJ whole genome shotgun (WGS) entry which is preliminary data.</text>
</comment>
<protein>
    <submittedName>
        <fullName evidence="1">Uncharacterized protein</fullName>
    </submittedName>
</protein>
<name>A0ACB8WK17_9TELE</name>
<keyword evidence="2" id="KW-1185">Reference proteome</keyword>
<reference evidence="1" key="1">
    <citation type="submission" date="2022-04" db="EMBL/GenBank/DDBJ databases">
        <title>Jade perch genome.</title>
        <authorList>
            <person name="Chao B."/>
        </authorList>
    </citation>
    <scope>NUCLEOTIDE SEQUENCE</scope>
    <source>
        <strain evidence="1">CB-2022</strain>
    </source>
</reference>
<evidence type="ECO:0000313" key="2">
    <source>
        <dbReference type="Proteomes" id="UP000831701"/>
    </source>
</evidence>
<dbReference type="Proteomes" id="UP000831701">
    <property type="component" value="Chromosome 9"/>
</dbReference>
<organism evidence="1 2">
    <name type="scientific">Scortum barcoo</name>
    <name type="common">barcoo grunter</name>
    <dbReference type="NCBI Taxonomy" id="214431"/>
    <lineage>
        <taxon>Eukaryota</taxon>
        <taxon>Metazoa</taxon>
        <taxon>Chordata</taxon>
        <taxon>Craniata</taxon>
        <taxon>Vertebrata</taxon>
        <taxon>Euteleostomi</taxon>
        <taxon>Actinopterygii</taxon>
        <taxon>Neopterygii</taxon>
        <taxon>Teleostei</taxon>
        <taxon>Neoteleostei</taxon>
        <taxon>Acanthomorphata</taxon>
        <taxon>Eupercaria</taxon>
        <taxon>Centrarchiformes</taxon>
        <taxon>Terapontoidei</taxon>
        <taxon>Terapontidae</taxon>
        <taxon>Scortum</taxon>
    </lineage>
</organism>
<dbReference type="EMBL" id="CM041539">
    <property type="protein sequence ID" value="KAI3368086.1"/>
    <property type="molecule type" value="Genomic_DNA"/>
</dbReference>
<accession>A0ACB8WK17</accession>